<dbReference type="PROSITE" id="PS50893">
    <property type="entry name" value="ABC_TRANSPORTER_2"/>
    <property type="match status" value="1"/>
</dbReference>
<evidence type="ECO:0000313" key="6">
    <source>
        <dbReference type="Proteomes" id="UP000675163"/>
    </source>
</evidence>
<evidence type="ECO:0000313" key="5">
    <source>
        <dbReference type="EMBL" id="MBP1326681.1"/>
    </source>
</evidence>
<evidence type="ECO:0000256" key="1">
    <source>
        <dbReference type="ARBA" id="ARBA00022741"/>
    </source>
</evidence>
<name>A0A940PYX0_9MICO</name>
<sequence>MTAIAIETRGLTRSFRGTVALDDVTLDIHENVITGLLGRNGSGKTTLMSLITAQDQATSGVVHVGGVSPFEHAEVIERMCFIRDNQRYPDDYKLKHALRAAAIGFPNWSQETADRLVKLFRIPTKPIVKKFSRGQLSALGIVLGLAARAPITFFDEPYLGLDATARSIFYEELMRDYGEHPRTIIVSTHLIDEMDQLLERVIVLDRGRVVRHSDVEEMRGGVFQLSGRASVVASFVTELGLETVSQRTIGGLGTAVIEGVLSPENRAAAAAGGLEITPVSLQDLVAAYGVGEPDGAAGGAAGASSAAAATSPASSDSSDQSGPSVSLERSAS</sequence>
<dbReference type="AlphaFoldDB" id="A0A940PYX0"/>
<feature type="region of interest" description="Disordered" evidence="3">
    <location>
        <begin position="296"/>
        <end position="332"/>
    </location>
</feature>
<dbReference type="InterPro" id="IPR003439">
    <property type="entry name" value="ABC_transporter-like_ATP-bd"/>
</dbReference>
<comment type="caution">
    <text evidence="5">The sequence shown here is derived from an EMBL/GenBank/DDBJ whole genome shotgun (WGS) entry which is preliminary data.</text>
</comment>
<feature type="compositionally biased region" description="Low complexity" evidence="3">
    <location>
        <begin position="302"/>
        <end position="326"/>
    </location>
</feature>
<evidence type="ECO:0000259" key="4">
    <source>
        <dbReference type="PROSITE" id="PS50893"/>
    </source>
</evidence>
<dbReference type="InterPro" id="IPR003593">
    <property type="entry name" value="AAA+_ATPase"/>
</dbReference>
<dbReference type="SMART" id="SM00382">
    <property type="entry name" value="AAA"/>
    <property type="match status" value="1"/>
</dbReference>
<dbReference type="GO" id="GO:0005524">
    <property type="term" value="F:ATP binding"/>
    <property type="evidence" value="ECO:0007669"/>
    <property type="project" value="UniProtKB-KW"/>
</dbReference>
<dbReference type="CDD" id="cd03230">
    <property type="entry name" value="ABC_DR_subfamily_A"/>
    <property type="match status" value="1"/>
</dbReference>
<dbReference type="Proteomes" id="UP000675163">
    <property type="component" value="Unassembled WGS sequence"/>
</dbReference>
<reference evidence="5" key="1">
    <citation type="submission" date="2021-02" db="EMBL/GenBank/DDBJ databases">
        <title>Sequencing the genomes of 1000 actinobacteria strains.</title>
        <authorList>
            <person name="Klenk H.-P."/>
        </authorList>
    </citation>
    <scope>NUCLEOTIDE SEQUENCE</scope>
    <source>
        <strain evidence="5">DSM 22850</strain>
    </source>
</reference>
<dbReference type="Pfam" id="PF00005">
    <property type="entry name" value="ABC_tran"/>
    <property type="match status" value="1"/>
</dbReference>
<gene>
    <name evidence="5" type="ORF">JOF28_001913</name>
</gene>
<dbReference type="RefSeq" id="WP_209705548.1">
    <property type="nucleotide sequence ID" value="NZ_JAFIDA010000001.1"/>
</dbReference>
<keyword evidence="1" id="KW-0547">Nucleotide-binding</keyword>
<keyword evidence="2 5" id="KW-0067">ATP-binding</keyword>
<dbReference type="SUPFAM" id="SSF52540">
    <property type="entry name" value="P-loop containing nucleoside triphosphate hydrolases"/>
    <property type="match status" value="1"/>
</dbReference>
<accession>A0A940PYX0</accession>
<proteinExistence type="predicted"/>
<organism evidence="5 6">
    <name type="scientific">Leucobacter exalbidus</name>
    <dbReference type="NCBI Taxonomy" id="662960"/>
    <lineage>
        <taxon>Bacteria</taxon>
        <taxon>Bacillati</taxon>
        <taxon>Actinomycetota</taxon>
        <taxon>Actinomycetes</taxon>
        <taxon>Micrococcales</taxon>
        <taxon>Microbacteriaceae</taxon>
        <taxon>Leucobacter</taxon>
    </lineage>
</organism>
<evidence type="ECO:0000256" key="2">
    <source>
        <dbReference type="ARBA" id="ARBA00022840"/>
    </source>
</evidence>
<dbReference type="GO" id="GO:0016887">
    <property type="term" value="F:ATP hydrolysis activity"/>
    <property type="evidence" value="ECO:0007669"/>
    <property type="project" value="InterPro"/>
</dbReference>
<keyword evidence="6" id="KW-1185">Reference proteome</keyword>
<protein>
    <submittedName>
        <fullName evidence="5">ABC-2 type transport system ATP-binding protein</fullName>
    </submittedName>
</protein>
<feature type="domain" description="ABC transporter" evidence="4">
    <location>
        <begin position="6"/>
        <end position="231"/>
    </location>
</feature>
<evidence type="ECO:0000256" key="3">
    <source>
        <dbReference type="SAM" id="MobiDB-lite"/>
    </source>
</evidence>
<dbReference type="EMBL" id="JAFIDA010000001">
    <property type="protein sequence ID" value="MBP1326681.1"/>
    <property type="molecule type" value="Genomic_DNA"/>
</dbReference>
<dbReference type="InterPro" id="IPR027417">
    <property type="entry name" value="P-loop_NTPase"/>
</dbReference>
<dbReference type="PANTHER" id="PTHR43158">
    <property type="entry name" value="SKFA PEPTIDE EXPORT ATP-BINDING PROTEIN SKFE"/>
    <property type="match status" value="1"/>
</dbReference>
<dbReference type="PANTHER" id="PTHR43158:SF5">
    <property type="entry name" value="ABC TRANSPORTER, ATP-BINDING PROTEIN"/>
    <property type="match status" value="1"/>
</dbReference>
<dbReference type="Gene3D" id="3.40.50.300">
    <property type="entry name" value="P-loop containing nucleotide triphosphate hydrolases"/>
    <property type="match status" value="1"/>
</dbReference>